<dbReference type="Proteomes" id="UP001598019">
    <property type="component" value="Unassembled WGS sequence"/>
</dbReference>
<accession>A0ABW6DGA4</accession>
<dbReference type="InterPro" id="IPR029062">
    <property type="entry name" value="Class_I_gatase-like"/>
</dbReference>
<keyword evidence="3" id="KW-0378">Hydrolase</keyword>
<keyword evidence="3" id="KW-0645">Protease</keyword>
<name>A0ABW6DGA4_9BACT</name>
<dbReference type="EMBL" id="JBBKXX010000001">
    <property type="protein sequence ID" value="MFD3407723.1"/>
    <property type="molecule type" value="Genomic_DNA"/>
</dbReference>
<dbReference type="Pfam" id="PF00246">
    <property type="entry name" value="Peptidase_M14"/>
    <property type="match status" value="1"/>
</dbReference>
<proteinExistence type="predicted"/>
<dbReference type="InterPro" id="IPR000834">
    <property type="entry name" value="Peptidase_M14"/>
</dbReference>
<evidence type="ECO:0000259" key="2">
    <source>
        <dbReference type="Pfam" id="PF00246"/>
    </source>
</evidence>
<feature type="chain" id="PRO_5047423836" evidence="1">
    <location>
        <begin position="19"/>
        <end position="816"/>
    </location>
</feature>
<reference evidence="3 4" key="1">
    <citation type="submission" date="2024-03" db="EMBL/GenBank/DDBJ databases">
        <title>Aquirufa genome sequencing.</title>
        <authorList>
            <person name="Pitt A."/>
            <person name="Hahn M.W."/>
        </authorList>
    </citation>
    <scope>NUCLEOTIDE SEQUENCE [LARGE SCALE GENOMIC DNA]</scope>
    <source>
        <strain evidence="3 4">HETE-83D</strain>
    </source>
</reference>
<sequence length="816" mass="92334">MKNYFYLFFILCSISLSAQIKSPEEFLGYPIGSKFTYHHQVVSYSRYLASQSNGLAQWQVYGQTSEGREQGQMLIANLPTGVTLEQVQQNHQKRIQGEKVDLSLPVIINLSFNVHGNEAAGSEAALNTLYALISKPNKSIPYVILIDPCINPDGRDAYVTQYNRRNYISSGNPDPNDQEHYEGITSGRYNHFSFDLNRDWVWQTQKETQQRLKFYRSWMPMMHADFHEQSFQHSYYFPPAAKPYLNFIAQSTKDLQESVGSSFSKLFDEKKWPYFTSEVYDLLYPGYGDTYPVLNGALGMTLEQGGIRGGLISAKSDGDTISLVDRVKHHSALALNLVEWSLANAESLKTSFYGVHDKSRTNPANKFAYYFVERHGANTTEFLRILDMNDIKYTDTLQIKKAVSAFDYSQQKQVTLAPNLKYGYVIPAKQPSAPLIQALLDPAIVLEDSLTYDITAWNLFQLNGLKAFGINENVFGPEEKVYGFAARDENIPSQFTVAYNFLPSNLKQSEQFITYAFQKGALVSYLDLSKENMIKRKGEITVVTSNLTNSEKDELVSKAKELGLRLYPISSFRNYPTDLGSPHFKPIFIPKIAVVVDPANDVNQQGELAYFLTQKYGLKPSFIPSTQLFKSNLFNYTHIIYPDGKHAALSNTNSILLTDWVKKGGKLILMEGARKILDDKDLVAKEDTARHTSTYAMRERAELSNTTSGNLLQVEVEKTHPLAFRINDSSMYILNQVSDFVKLPKDFTAVLKTSAKPNIMGFVGANKKAQLANSLLLGVKEMDKGKIIWFGFNPLFRAIPNQGQTIFENCFLYTEF</sequence>
<evidence type="ECO:0000313" key="3">
    <source>
        <dbReference type="EMBL" id="MFD3407723.1"/>
    </source>
</evidence>
<keyword evidence="3" id="KW-0121">Carboxypeptidase</keyword>
<dbReference type="Gene3D" id="3.40.630.10">
    <property type="entry name" value="Zn peptidases"/>
    <property type="match status" value="1"/>
</dbReference>
<feature type="domain" description="Peptidase M14" evidence="2">
    <location>
        <begin position="43"/>
        <end position="207"/>
    </location>
</feature>
<comment type="caution">
    <text evidence="3">The sequence shown here is derived from an EMBL/GenBank/DDBJ whole genome shotgun (WGS) entry which is preliminary data.</text>
</comment>
<keyword evidence="1" id="KW-0732">Signal</keyword>
<dbReference type="GO" id="GO:0004180">
    <property type="term" value="F:carboxypeptidase activity"/>
    <property type="evidence" value="ECO:0007669"/>
    <property type="project" value="UniProtKB-KW"/>
</dbReference>
<dbReference type="SUPFAM" id="SSF53187">
    <property type="entry name" value="Zn-dependent exopeptidases"/>
    <property type="match status" value="1"/>
</dbReference>
<keyword evidence="4" id="KW-1185">Reference proteome</keyword>
<gene>
    <name evidence="3" type="ORF">SKC37_03555</name>
</gene>
<dbReference type="RefSeq" id="WP_377980138.1">
    <property type="nucleotide sequence ID" value="NZ_JBBKXX010000001.1"/>
</dbReference>
<feature type="signal peptide" evidence="1">
    <location>
        <begin position="1"/>
        <end position="18"/>
    </location>
</feature>
<protein>
    <submittedName>
        <fullName evidence="3">M14 family zinc carboxypeptidase</fullName>
    </submittedName>
</protein>
<evidence type="ECO:0000256" key="1">
    <source>
        <dbReference type="SAM" id="SignalP"/>
    </source>
</evidence>
<organism evidence="3 4">
    <name type="scientific">Aquirufa esocilacus</name>
    <dbReference type="NCBI Taxonomy" id="3096513"/>
    <lineage>
        <taxon>Bacteria</taxon>
        <taxon>Pseudomonadati</taxon>
        <taxon>Bacteroidota</taxon>
        <taxon>Cytophagia</taxon>
        <taxon>Cytophagales</taxon>
        <taxon>Flectobacillaceae</taxon>
        <taxon>Aquirufa</taxon>
    </lineage>
</organism>
<dbReference type="SUPFAM" id="SSF52317">
    <property type="entry name" value="Class I glutamine amidotransferase-like"/>
    <property type="match status" value="1"/>
</dbReference>
<evidence type="ECO:0000313" key="4">
    <source>
        <dbReference type="Proteomes" id="UP001598019"/>
    </source>
</evidence>